<dbReference type="RefSeq" id="WP_264501346.1">
    <property type="nucleotide sequence ID" value="NZ_JAPDDS010000005.1"/>
</dbReference>
<feature type="chain" id="PRO_5045957108" evidence="1">
    <location>
        <begin position="20"/>
        <end position="269"/>
    </location>
</feature>
<dbReference type="SUPFAM" id="SSF52317">
    <property type="entry name" value="Class I glutamine amidotransferase-like"/>
    <property type="match status" value="1"/>
</dbReference>
<evidence type="ECO:0000256" key="1">
    <source>
        <dbReference type="SAM" id="SignalP"/>
    </source>
</evidence>
<protein>
    <submittedName>
        <fullName evidence="3">ThuA domain-containing protein</fullName>
    </submittedName>
</protein>
<dbReference type="PANTHER" id="PTHR40469:SF2">
    <property type="entry name" value="GALACTOSE-BINDING DOMAIN-LIKE SUPERFAMILY PROTEIN"/>
    <property type="match status" value="1"/>
</dbReference>
<dbReference type="Pfam" id="PF06283">
    <property type="entry name" value="ThuA"/>
    <property type="match status" value="1"/>
</dbReference>
<evidence type="ECO:0000313" key="4">
    <source>
        <dbReference type="Proteomes" id="UP001207930"/>
    </source>
</evidence>
<keyword evidence="4" id="KW-1185">Reference proteome</keyword>
<proteinExistence type="predicted"/>
<feature type="domain" description="ThuA-like" evidence="2">
    <location>
        <begin position="26"/>
        <end position="250"/>
    </location>
</feature>
<dbReference type="Gene3D" id="3.40.50.880">
    <property type="match status" value="1"/>
</dbReference>
<dbReference type="InterPro" id="IPR029010">
    <property type="entry name" value="ThuA-like"/>
</dbReference>
<organism evidence="3 4">
    <name type="scientific">Luteolibacter flavescens</name>
    <dbReference type="NCBI Taxonomy" id="1859460"/>
    <lineage>
        <taxon>Bacteria</taxon>
        <taxon>Pseudomonadati</taxon>
        <taxon>Verrucomicrobiota</taxon>
        <taxon>Verrucomicrobiia</taxon>
        <taxon>Verrucomicrobiales</taxon>
        <taxon>Verrucomicrobiaceae</taxon>
        <taxon>Luteolibacter</taxon>
    </lineage>
</organism>
<comment type="caution">
    <text evidence="3">The sequence shown here is derived from an EMBL/GenBank/DDBJ whole genome shotgun (WGS) entry which is preliminary data.</text>
</comment>
<dbReference type="Proteomes" id="UP001207930">
    <property type="component" value="Unassembled WGS sequence"/>
</dbReference>
<accession>A0ABT3FP92</accession>
<evidence type="ECO:0000313" key="3">
    <source>
        <dbReference type="EMBL" id="MCW1885391.1"/>
    </source>
</evidence>
<gene>
    <name evidence="3" type="ORF">OKA04_11685</name>
</gene>
<feature type="signal peptide" evidence="1">
    <location>
        <begin position="1"/>
        <end position="19"/>
    </location>
</feature>
<keyword evidence="1" id="KW-0732">Signal</keyword>
<dbReference type="InterPro" id="IPR029062">
    <property type="entry name" value="Class_I_gatase-like"/>
</dbReference>
<name>A0ABT3FP92_9BACT</name>
<dbReference type="PANTHER" id="PTHR40469">
    <property type="entry name" value="SECRETED GLYCOSYL HYDROLASE"/>
    <property type="match status" value="1"/>
</dbReference>
<evidence type="ECO:0000259" key="2">
    <source>
        <dbReference type="Pfam" id="PF06283"/>
    </source>
</evidence>
<sequence>MKSPAILAILGAFTLSAHAQQPKPLKVMLITGGCCHDYKTQTEILKKGLEERINVTVDQVHVDDGSTKPALPIYGNPDYAAGYDLVIHDECAADVKDVETVKGVLKPHIDGTPAVALHCAMHSYRVGEIHRKATKEDDKMWFDLLGLQSSRHGQQKPIEIKFTDTAHPVTKGAKDWTTVNEELYNNVDVHKTASPLATGKQDGEKDAVVVWTNLYGPKKTRVFATTIGHNNDTVGDARYLDLVAKGVLWATDKLDAQGRPKAGFGRQKK</sequence>
<dbReference type="EMBL" id="JAPDDS010000005">
    <property type="protein sequence ID" value="MCW1885391.1"/>
    <property type="molecule type" value="Genomic_DNA"/>
</dbReference>
<reference evidence="3 4" key="1">
    <citation type="submission" date="2022-10" db="EMBL/GenBank/DDBJ databases">
        <title>Luteolibacter flavescens strain MCCC 1K03193, whole genome shotgun sequencing project.</title>
        <authorList>
            <person name="Zhao G."/>
            <person name="Shen L."/>
        </authorList>
    </citation>
    <scope>NUCLEOTIDE SEQUENCE [LARGE SCALE GENOMIC DNA]</scope>
    <source>
        <strain evidence="3 4">MCCC 1K03193</strain>
    </source>
</reference>